<dbReference type="InParanoid" id="K1W8W0"/>
<evidence type="ECO:0000256" key="3">
    <source>
        <dbReference type="SAM" id="MobiDB-lite"/>
    </source>
</evidence>
<dbReference type="Gene3D" id="2.70.50.70">
    <property type="match status" value="1"/>
</dbReference>
<dbReference type="InterPro" id="IPR036861">
    <property type="entry name" value="Endochitinase-like_sf"/>
</dbReference>
<feature type="disulfide bond" evidence="2">
    <location>
        <begin position="360"/>
        <end position="374"/>
    </location>
</feature>
<dbReference type="PANTHER" id="PTHR36182">
    <property type="entry name" value="PROTEIN, PUTATIVE (AFU_ORTHOLOGUE AFUA_6G10930)-RELATED"/>
    <property type="match status" value="1"/>
</dbReference>
<feature type="compositionally biased region" description="Low complexity" evidence="3">
    <location>
        <begin position="325"/>
        <end position="339"/>
    </location>
</feature>
<dbReference type="PROSITE" id="PS50941">
    <property type="entry name" value="CHIT_BIND_I_2"/>
    <property type="match status" value="1"/>
</dbReference>
<evidence type="ECO:0000313" key="7">
    <source>
        <dbReference type="Proteomes" id="UP000006753"/>
    </source>
</evidence>
<keyword evidence="7" id="KW-1185">Reference proteome</keyword>
<dbReference type="OrthoDB" id="2342176at2759"/>
<dbReference type="KEGG" id="mbe:MBM_08343"/>
<dbReference type="Proteomes" id="UP000006753">
    <property type="component" value="Unassembled WGS sequence"/>
</dbReference>
<protein>
    <submittedName>
        <fullName evidence="6">Endoglucanase</fullName>
    </submittedName>
</protein>
<proteinExistence type="predicted"/>
<feature type="region of interest" description="Disordered" evidence="3">
    <location>
        <begin position="290"/>
        <end position="348"/>
    </location>
</feature>
<keyword evidence="4" id="KW-0732">Signal</keyword>
<feature type="domain" description="Chitin-binding type-1" evidence="5">
    <location>
        <begin position="346"/>
        <end position="387"/>
    </location>
</feature>
<dbReference type="RefSeq" id="XP_007296232.1">
    <property type="nucleotide sequence ID" value="XM_007296170.1"/>
</dbReference>
<feature type="disulfide bond" evidence="2">
    <location>
        <begin position="355"/>
        <end position="367"/>
    </location>
</feature>
<dbReference type="HOGENOM" id="CLU_032571_0_0_1"/>
<dbReference type="AlphaFoldDB" id="K1W8W0"/>
<feature type="chain" id="PRO_5003852788" evidence="4">
    <location>
        <begin position="22"/>
        <end position="395"/>
    </location>
</feature>
<evidence type="ECO:0000313" key="6">
    <source>
        <dbReference type="EMBL" id="EKD13625.1"/>
    </source>
</evidence>
<dbReference type="SMART" id="SM00270">
    <property type="entry name" value="ChtBD1"/>
    <property type="match status" value="1"/>
</dbReference>
<gene>
    <name evidence="6" type="ORF">MBM_08343</name>
</gene>
<evidence type="ECO:0000259" key="5">
    <source>
        <dbReference type="PROSITE" id="PS50941"/>
    </source>
</evidence>
<dbReference type="EMBL" id="JH921449">
    <property type="protein sequence ID" value="EKD13625.1"/>
    <property type="molecule type" value="Genomic_DNA"/>
</dbReference>
<dbReference type="OMA" id="YGHMQLA"/>
<keyword evidence="1 2" id="KW-0147">Chitin-binding</keyword>
<organism evidence="6 7">
    <name type="scientific">Marssonina brunnea f. sp. multigermtubi (strain MB_m1)</name>
    <name type="common">Marssonina leaf spot fungus</name>
    <dbReference type="NCBI Taxonomy" id="1072389"/>
    <lineage>
        <taxon>Eukaryota</taxon>
        <taxon>Fungi</taxon>
        <taxon>Dikarya</taxon>
        <taxon>Ascomycota</taxon>
        <taxon>Pezizomycotina</taxon>
        <taxon>Leotiomycetes</taxon>
        <taxon>Helotiales</taxon>
        <taxon>Drepanopezizaceae</taxon>
        <taxon>Drepanopeziza</taxon>
    </lineage>
</organism>
<keyword evidence="2" id="KW-1015">Disulfide bond</keyword>
<dbReference type="Gene3D" id="3.30.60.10">
    <property type="entry name" value="Endochitinase-like"/>
    <property type="match status" value="1"/>
</dbReference>
<comment type="caution">
    <text evidence="2">Lacks conserved residue(s) required for the propagation of feature annotation.</text>
</comment>
<dbReference type="PANTHER" id="PTHR36182:SF1">
    <property type="entry name" value="PROTEIN, PUTATIVE (AFU_ORTHOLOGUE AFUA_6G10930)-RELATED"/>
    <property type="match status" value="1"/>
</dbReference>
<evidence type="ECO:0000256" key="4">
    <source>
        <dbReference type="SAM" id="SignalP"/>
    </source>
</evidence>
<dbReference type="CDD" id="cd00035">
    <property type="entry name" value="ChtBD1"/>
    <property type="match status" value="1"/>
</dbReference>
<feature type="compositionally biased region" description="Pro residues" evidence="3">
    <location>
        <begin position="290"/>
        <end position="304"/>
    </location>
</feature>
<evidence type="ECO:0000256" key="1">
    <source>
        <dbReference type="ARBA" id="ARBA00022669"/>
    </source>
</evidence>
<feature type="signal peptide" evidence="4">
    <location>
        <begin position="1"/>
        <end position="21"/>
    </location>
</feature>
<dbReference type="InterPro" id="IPR001002">
    <property type="entry name" value="Chitin-bd_1"/>
</dbReference>
<feature type="region of interest" description="Disordered" evidence="3">
    <location>
        <begin position="201"/>
        <end position="278"/>
    </location>
</feature>
<dbReference type="GeneID" id="18764278"/>
<evidence type="ECO:0000256" key="2">
    <source>
        <dbReference type="PROSITE-ProRule" id="PRU00261"/>
    </source>
</evidence>
<dbReference type="Pfam" id="PF00187">
    <property type="entry name" value="Chitin_bind_1"/>
    <property type="match status" value="1"/>
</dbReference>
<dbReference type="GO" id="GO:0008061">
    <property type="term" value="F:chitin binding"/>
    <property type="evidence" value="ECO:0007669"/>
    <property type="project" value="UniProtKB-UniRule"/>
</dbReference>
<sequence length="395" mass="38235">MHTSAIFLAAALIFGSSPVTAHMEMSSPIPFRSKFGANKDKADFSMTSPLGADQALCKGYAVDLADPALGAPTATFKQGEASAVELAGSAAHGGGSCQLSLSTDGAKTFTVIQSIMGGCPATGVKLPFTIPADAPVGKAIFSWSWVAKLSGVPEFYQNCAPIEITAGAGSAAAKTAFKDRPAMFVANINAGNGCKTVASTDPLFPNPGPDVTGTGTPDSTINCGTSSGPASPAPASPAPASPAPASPAPAPASSAPASSAPASSAPAPASSAPAPASSAPGAIISIIPVAPSPPSPSSPSPAPAPASSSISPSSPSASPPPPANPSNGTTTTTPATPAADSGTSTDGSCGAGKRCPGSNCCSALGFCGTTPLHCGTGCQRAFGACAGQSRIRRRN</sequence>
<reference evidence="6 7" key="1">
    <citation type="journal article" date="2012" name="BMC Genomics">
        <title>Sequencing the genome of Marssonina brunnea reveals fungus-poplar co-evolution.</title>
        <authorList>
            <person name="Zhu S."/>
            <person name="Cao Y.-Z."/>
            <person name="Jiang C."/>
            <person name="Tan B.-Y."/>
            <person name="Wang Z."/>
            <person name="Feng S."/>
            <person name="Zhang L."/>
            <person name="Su X.-H."/>
            <person name="Brejova B."/>
            <person name="Vinar T."/>
            <person name="Xu M."/>
            <person name="Wang M.-X."/>
            <person name="Zhang S.-G."/>
            <person name="Huang M.-R."/>
            <person name="Wu R."/>
            <person name="Zhou Y."/>
        </authorList>
    </citation>
    <scope>NUCLEOTIDE SEQUENCE [LARGE SCALE GENOMIC DNA]</scope>
    <source>
        <strain evidence="6 7">MB_m1</strain>
    </source>
</reference>
<feature type="compositionally biased region" description="Low complexity" evidence="3">
    <location>
        <begin position="251"/>
        <end position="278"/>
    </location>
</feature>
<feature type="compositionally biased region" description="Pro residues" evidence="3">
    <location>
        <begin position="231"/>
        <end position="250"/>
    </location>
</feature>
<name>K1W8W0_MARBU</name>
<feature type="compositionally biased region" description="Polar residues" evidence="3">
    <location>
        <begin position="213"/>
        <end position="224"/>
    </location>
</feature>
<feature type="compositionally biased region" description="Low complexity" evidence="3">
    <location>
        <begin position="305"/>
        <end position="316"/>
    </location>
</feature>
<accession>K1W8W0</accession>
<dbReference type="STRING" id="1072389.K1W8W0"/>
<dbReference type="eggNOG" id="ENOG502RZYG">
    <property type="taxonomic scope" value="Eukaryota"/>
</dbReference>
<dbReference type="SUPFAM" id="SSF57016">
    <property type="entry name" value="Plant lectins/antimicrobial peptides"/>
    <property type="match status" value="1"/>
</dbReference>